<dbReference type="Proteomes" id="UP000272729">
    <property type="component" value="Unassembled WGS sequence"/>
</dbReference>
<keyword evidence="2" id="KW-1185">Reference proteome</keyword>
<dbReference type="Pfam" id="PF10905">
    <property type="entry name" value="DUF2695"/>
    <property type="match status" value="1"/>
</dbReference>
<organism evidence="1 2">
    <name type="scientific">Saccharothrix variisporea</name>
    <dbReference type="NCBI Taxonomy" id="543527"/>
    <lineage>
        <taxon>Bacteria</taxon>
        <taxon>Bacillati</taxon>
        <taxon>Actinomycetota</taxon>
        <taxon>Actinomycetes</taxon>
        <taxon>Pseudonocardiales</taxon>
        <taxon>Pseudonocardiaceae</taxon>
        <taxon>Saccharothrix</taxon>
    </lineage>
</organism>
<dbReference type="RefSeq" id="WP_121228329.1">
    <property type="nucleotide sequence ID" value="NZ_JBIUBA010000027.1"/>
</dbReference>
<gene>
    <name evidence="1" type="ORF">DFJ66_7419</name>
</gene>
<dbReference type="AlphaFoldDB" id="A0A495XJ22"/>
<comment type="caution">
    <text evidence="1">The sequence shown here is derived from an EMBL/GenBank/DDBJ whole genome shotgun (WGS) entry which is preliminary data.</text>
</comment>
<reference evidence="1 2" key="1">
    <citation type="submission" date="2018-10" db="EMBL/GenBank/DDBJ databases">
        <title>Sequencing the genomes of 1000 actinobacteria strains.</title>
        <authorList>
            <person name="Klenk H.-P."/>
        </authorList>
    </citation>
    <scope>NUCLEOTIDE SEQUENCE [LARGE SCALE GENOMIC DNA]</scope>
    <source>
        <strain evidence="1 2">DSM 43911</strain>
    </source>
</reference>
<dbReference type="InterPro" id="IPR024248">
    <property type="entry name" value="DUF2695"/>
</dbReference>
<proteinExistence type="predicted"/>
<evidence type="ECO:0000313" key="1">
    <source>
        <dbReference type="EMBL" id="RKT74077.1"/>
    </source>
</evidence>
<dbReference type="EMBL" id="RBXR01000001">
    <property type="protein sequence ID" value="RKT74077.1"/>
    <property type="molecule type" value="Genomic_DNA"/>
</dbReference>
<name>A0A495XJ22_9PSEU</name>
<accession>A0A495XJ22</accession>
<sequence length="92" mass="10316">MDARARKAAKAAYRQRRREEDWQALGLTPDQLADLKQFLEDHGVDECSDAFDLTRAWAADAGLDWGDVERGLRSQAAFCDCEVLTVDPDTSN</sequence>
<evidence type="ECO:0000313" key="2">
    <source>
        <dbReference type="Proteomes" id="UP000272729"/>
    </source>
</evidence>
<protein>
    <submittedName>
        <fullName evidence="1">Uncharacterized protein DUF2695</fullName>
    </submittedName>
</protein>